<evidence type="ECO:0000256" key="4">
    <source>
        <dbReference type="ARBA" id="ARBA00023136"/>
    </source>
</evidence>
<dbReference type="GeneID" id="30985790"/>
<feature type="domain" description="Major facilitator superfamily (MFS) profile" evidence="6">
    <location>
        <begin position="81"/>
        <end position="487"/>
    </location>
</feature>
<feature type="transmembrane region" description="Helical" evidence="5">
    <location>
        <begin position="363"/>
        <end position="381"/>
    </location>
</feature>
<feature type="transmembrane region" description="Helical" evidence="5">
    <location>
        <begin position="146"/>
        <end position="165"/>
    </location>
</feature>
<accession>A0A1E4SHU8</accession>
<evidence type="ECO:0000313" key="8">
    <source>
        <dbReference type="Proteomes" id="UP000094285"/>
    </source>
</evidence>
<dbReference type="PANTHER" id="PTHR23508">
    <property type="entry name" value="CARBOXYLIC ACID TRANSPORTER PROTEIN HOMOLOG"/>
    <property type="match status" value="1"/>
</dbReference>
<dbReference type="STRING" id="984487.A0A1E4SHU8"/>
<dbReference type="SUPFAM" id="SSF103473">
    <property type="entry name" value="MFS general substrate transporter"/>
    <property type="match status" value="1"/>
</dbReference>
<dbReference type="InterPro" id="IPR020846">
    <property type="entry name" value="MFS_dom"/>
</dbReference>
<sequence>MARSIHTTRSIHTVYTQEEAKEHNAHIIQPPRFTSLAIATYFKTRIPSLFVPKEELLKYSKTEIFFPFAALSELNAKQWNFFCVGLAAWTWDALDFFTTSLNVSSIAKSLDVSVKDVTWGITLVLMLRTVGAIIFGIWSDTKGRKWPYITNLILLIVLQIGTGFVQTYKQFLGVRALFGIAMGGLFGICAADALGDAPPRARGILSGMFQEGYALGYLLAVVFQRAIADNSPHTWRAMFWFSAGVPVIFIVWRYFTPETDSFIRQKERFNESSSQKKSKFKEFKSQARKAFKQYWLICLYSVFMMSGFNFMSHGSQDLYPTLLTVKYGYSHDRATVTNAVANLGAIAGGMVFGHFSTFIGRRLAIILACLLGGAMIYPWAFIEGSGINAGAFFLQFGVQGAWGVIPIHLSELAPPQFRSLVTGVSYQLGNLCSSASSTIESTIGERFPLEGGSSGVKRYDYSKVMAIFIACVFTFVILIVLVGPENRGADLGIERDDVADENGLDIENEDHKDASQAV</sequence>
<dbReference type="Proteomes" id="UP000094285">
    <property type="component" value="Unassembled WGS sequence"/>
</dbReference>
<reference evidence="8" key="1">
    <citation type="submission" date="2016-05" db="EMBL/GenBank/DDBJ databases">
        <title>Comparative genomics of biotechnologically important yeasts.</title>
        <authorList>
            <consortium name="DOE Joint Genome Institute"/>
            <person name="Riley R."/>
            <person name="Haridas S."/>
            <person name="Wolfe K.H."/>
            <person name="Lopes M.R."/>
            <person name="Hittinger C.T."/>
            <person name="Goker M."/>
            <person name="Salamov A."/>
            <person name="Wisecaver J."/>
            <person name="Long T.M."/>
            <person name="Aerts A.L."/>
            <person name="Barry K."/>
            <person name="Choi C."/>
            <person name="Clum A."/>
            <person name="Coughlan A.Y."/>
            <person name="Deshpande S."/>
            <person name="Douglass A.P."/>
            <person name="Hanson S.J."/>
            <person name="Klenk H.-P."/>
            <person name="Labutti K."/>
            <person name="Lapidus A."/>
            <person name="Lindquist E."/>
            <person name="Lipzen A."/>
            <person name="Meier-Kolthoff J.P."/>
            <person name="Ohm R.A."/>
            <person name="Otillar R.P."/>
            <person name="Pangilinan J."/>
            <person name="Peng Y."/>
            <person name="Rokas A."/>
            <person name="Rosa C.A."/>
            <person name="Scheuner C."/>
            <person name="Sibirny A.A."/>
            <person name="Slot J.C."/>
            <person name="Stielow J.B."/>
            <person name="Sun H."/>
            <person name="Kurtzman C.P."/>
            <person name="Blackwell M."/>
            <person name="Grigoriev I.V."/>
            <person name="Jeffries T.W."/>
        </authorList>
    </citation>
    <scope>NUCLEOTIDE SEQUENCE [LARGE SCALE GENOMIC DNA]</scope>
    <source>
        <strain evidence="8">NRRL Y-17324</strain>
    </source>
</reference>
<dbReference type="CDD" id="cd17316">
    <property type="entry name" value="MFS_SV2_like"/>
    <property type="match status" value="1"/>
</dbReference>
<proteinExistence type="predicted"/>
<keyword evidence="8" id="KW-1185">Reference proteome</keyword>
<dbReference type="Pfam" id="PF00083">
    <property type="entry name" value="Sugar_tr"/>
    <property type="match status" value="1"/>
</dbReference>
<dbReference type="GO" id="GO:0005886">
    <property type="term" value="C:plasma membrane"/>
    <property type="evidence" value="ECO:0007669"/>
    <property type="project" value="TreeGrafter"/>
</dbReference>
<dbReference type="AlphaFoldDB" id="A0A1E4SHU8"/>
<feature type="transmembrane region" description="Helical" evidence="5">
    <location>
        <begin position="117"/>
        <end position="139"/>
    </location>
</feature>
<feature type="transmembrane region" description="Helical" evidence="5">
    <location>
        <begin position="464"/>
        <end position="482"/>
    </location>
</feature>
<dbReference type="EMBL" id="KV453912">
    <property type="protein sequence ID" value="ODV79002.1"/>
    <property type="molecule type" value="Genomic_DNA"/>
</dbReference>
<keyword evidence="3 5" id="KW-1133">Transmembrane helix</keyword>
<feature type="transmembrane region" description="Helical" evidence="5">
    <location>
        <begin position="294"/>
        <end position="314"/>
    </location>
</feature>
<keyword evidence="2 5" id="KW-0812">Transmembrane</keyword>
<feature type="transmembrane region" description="Helical" evidence="5">
    <location>
        <begin position="171"/>
        <end position="191"/>
    </location>
</feature>
<organism evidence="7 8">
    <name type="scientific">Suhomyces tanzawaensis NRRL Y-17324</name>
    <dbReference type="NCBI Taxonomy" id="984487"/>
    <lineage>
        <taxon>Eukaryota</taxon>
        <taxon>Fungi</taxon>
        <taxon>Dikarya</taxon>
        <taxon>Ascomycota</taxon>
        <taxon>Saccharomycotina</taxon>
        <taxon>Pichiomycetes</taxon>
        <taxon>Debaryomycetaceae</taxon>
        <taxon>Suhomyces</taxon>
    </lineage>
</organism>
<feature type="transmembrane region" description="Helical" evidence="5">
    <location>
        <begin position="235"/>
        <end position="255"/>
    </location>
</feature>
<dbReference type="PANTHER" id="PTHR23508:SF10">
    <property type="entry name" value="CARBOXYLIC ACID TRANSPORTER PROTEIN HOMOLOG"/>
    <property type="match status" value="1"/>
</dbReference>
<feature type="transmembrane region" description="Helical" evidence="5">
    <location>
        <begin position="79"/>
        <end position="97"/>
    </location>
</feature>
<protein>
    <submittedName>
        <fullName evidence="7">MFS general substrate transporter</fullName>
    </submittedName>
</protein>
<dbReference type="GO" id="GO:0015355">
    <property type="term" value="F:secondary active monocarboxylate transmembrane transporter activity"/>
    <property type="evidence" value="ECO:0007669"/>
    <property type="project" value="TreeGrafter"/>
</dbReference>
<evidence type="ECO:0000256" key="1">
    <source>
        <dbReference type="ARBA" id="ARBA00004141"/>
    </source>
</evidence>
<gene>
    <name evidence="7" type="ORF">CANTADRAFT_90113</name>
</gene>
<dbReference type="InterPro" id="IPR036259">
    <property type="entry name" value="MFS_trans_sf"/>
</dbReference>
<evidence type="ECO:0000256" key="3">
    <source>
        <dbReference type="ARBA" id="ARBA00022989"/>
    </source>
</evidence>
<evidence type="ECO:0000313" key="7">
    <source>
        <dbReference type="EMBL" id="ODV79002.1"/>
    </source>
</evidence>
<evidence type="ECO:0000256" key="5">
    <source>
        <dbReference type="SAM" id="Phobius"/>
    </source>
</evidence>
<keyword evidence="4 5" id="KW-0472">Membrane</keyword>
<dbReference type="RefSeq" id="XP_020064124.1">
    <property type="nucleotide sequence ID" value="XM_020211654.1"/>
</dbReference>
<feature type="transmembrane region" description="Helical" evidence="5">
    <location>
        <begin position="334"/>
        <end position="356"/>
    </location>
</feature>
<dbReference type="Gene3D" id="1.20.1250.20">
    <property type="entry name" value="MFS general substrate transporter like domains"/>
    <property type="match status" value="1"/>
</dbReference>
<evidence type="ECO:0000259" key="6">
    <source>
        <dbReference type="PROSITE" id="PS50850"/>
    </source>
</evidence>
<dbReference type="InterPro" id="IPR005828">
    <property type="entry name" value="MFS_sugar_transport-like"/>
</dbReference>
<name>A0A1E4SHU8_9ASCO</name>
<feature type="transmembrane region" description="Helical" evidence="5">
    <location>
        <begin position="203"/>
        <end position="223"/>
    </location>
</feature>
<dbReference type="PROSITE" id="PS50850">
    <property type="entry name" value="MFS"/>
    <property type="match status" value="1"/>
</dbReference>
<dbReference type="GO" id="GO:0035879">
    <property type="term" value="P:plasma membrane lactate transport"/>
    <property type="evidence" value="ECO:0007669"/>
    <property type="project" value="TreeGrafter"/>
</dbReference>
<evidence type="ECO:0000256" key="2">
    <source>
        <dbReference type="ARBA" id="ARBA00022692"/>
    </source>
</evidence>
<comment type="subcellular location">
    <subcellularLocation>
        <location evidence="1">Membrane</location>
        <topology evidence="1">Multi-pass membrane protein</topology>
    </subcellularLocation>
</comment>
<dbReference type="OrthoDB" id="5296287at2759"/>